<dbReference type="GO" id="GO:0015823">
    <property type="term" value="P:phenylalanine transport"/>
    <property type="evidence" value="ECO:0007669"/>
    <property type="project" value="TreeGrafter"/>
</dbReference>
<dbReference type="InterPro" id="IPR006047">
    <property type="entry name" value="GH13_cat_dom"/>
</dbReference>
<dbReference type="GO" id="GO:1904273">
    <property type="term" value="P:L-alanine import across plasma membrane"/>
    <property type="evidence" value="ECO:0007669"/>
    <property type="project" value="TreeGrafter"/>
</dbReference>
<dbReference type="PANTHER" id="PTHR46673:SF1">
    <property type="entry name" value="4F2 CELL-SURFACE ANTIGEN HEAVY CHAIN"/>
    <property type="match status" value="1"/>
</dbReference>
<dbReference type="InterPro" id="IPR045857">
    <property type="entry name" value="O16G_dom_2"/>
</dbReference>
<dbReference type="InterPro" id="IPR017853">
    <property type="entry name" value="GH"/>
</dbReference>
<evidence type="ECO:0000256" key="3">
    <source>
        <dbReference type="SAM" id="Phobius"/>
    </source>
</evidence>
<dbReference type="EMBL" id="NCKU01003764">
    <property type="protein sequence ID" value="RWS06965.1"/>
    <property type="molecule type" value="Genomic_DNA"/>
</dbReference>
<dbReference type="OrthoDB" id="1740265at2759"/>
<dbReference type="GO" id="GO:0015173">
    <property type="term" value="F:aromatic amino acid transmembrane transporter activity"/>
    <property type="evidence" value="ECO:0007669"/>
    <property type="project" value="TreeGrafter"/>
</dbReference>
<protein>
    <recommendedName>
        <fullName evidence="2">alpha-glucosidase</fullName>
        <ecNumber evidence="2">3.2.1.20</ecNumber>
    </recommendedName>
</protein>
<evidence type="ECO:0000313" key="6">
    <source>
        <dbReference type="EMBL" id="RWS06968.1"/>
    </source>
</evidence>
<feature type="transmembrane region" description="Helical" evidence="3">
    <location>
        <begin position="75"/>
        <end position="99"/>
    </location>
</feature>
<dbReference type="GO" id="GO:0016323">
    <property type="term" value="C:basolateral plasma membrane"/>
    <property type="evidence" value="ECO:0007669"/>
    <property type="project" value="TreeGrafter"/>
</dbReference>
<feature type="domain" description="Glycosyl hydrolase family 13 catalytic" evidence="4">
    <location>
        <begin position="118"/>
        <end position="465"/>
    </location>
</feature>
<dbReference type="Gene3D" id="3.20.20.80">
    <property type="entry name" value="Glycosidases"/>
    <property type="match status" value="1"/>
</dbReference>
<comment type="caution">
    <text evidence="5">The sequence shown here is derived from an EMBL/GenBank/DDBJ whole genome shotgun (WGS) entry which is preliminary data.</text>
</comment>
<dbReference type="Proteomes" id="UP000285301">
    <property type="component" value="Unassembled WGS sequence"/>
</dbReference>
<evidence type="ECO:0000259" key="4">
    <source>
        <dbReference type="SMART" id="SM00642"/>
    </source>
</evidence>
<dbReference type="GO" id="GO:0015190">
    <property type="term" value="F:L-leucine transmembrane transporter activity"/>
    <property type="evidence" value="ECO:0007669"/>
    <property type="project" value="TreeGrafter"/>
</dbReference>
<comment type="catalytic activity">
    <reaction evidence="1">
        <text>Hydrolysis of terminal, non-reducing (1-&gt;4)-linked alpha-D-glucose residues with release of alpha-D-glucose.</text>
        <dbReference type="EC" id="3.2.1.20"/>
    </reaction>
</comment>
<dbReference type="Pfam" id="PF16028">
    <property type="entry name" value="SLC3A2_N"/>
    <property type="match status" value="1"/>
</dbReference>
<gene>
    <name evidence="5" type="ORF">B4U79_01049</name>
    <name evidence="6" type="ORF">B4U79_01995</name>
</gene>
<dbReference type="SUPFAM" id="SSF51445">
    <property type="entry name" value="(Trans)glycosidases"/>
    <property type="match status" value="1"/>
</dbReference>
<keyword evidence="3" id="KW-0812">Transmembrane</keyword>
<reference evidence="5 7" key="1">
    <citation type="journal article" date="2018" name="Gigascience">
        <title>Genomes of trombidid mites reveal novel predicted allergens and laterally-transferred genes associated with secondary metabolism.</title>
        <authorList>
            <person name="Dong X."/>
            <person name="Chaisiri K."/>
            <person name="Xia D."/>
            <person name="Armstrong S.D."/>
            <person name="Fang Y."/>
            <person name="Donnelly M.J."/>
            <person name="Kadowaki T."/>
            <person name="McGarry J.W."/>
            <person name="Darby A.C."/>
            <person name="Makepeace B.L."/>
        </authorList>
    </citation>
    <scope>NUCLEOTIDE SEQUENCE [LARGE SCALE GENOMIC DNA]</scope>
    <source>
        <strain evidence="5">UoL-WK</strain>
    </source>
</reference>
<accession>A0A3S3PRS6</accession>
<proteinExistence type="predicted"/>
<dbReference type="STRING" id="1965070.A0A3S3PRS6"/>
<organism evidence="5 7">
    <name type="scientific">Dinothrombium tinctorium</name>
    <dbReference type="NCBI Taxonomy" id="1965070"/>
    <lineage>
        <taxon>Eukaryota</taxon>
        <taxon>Metazoa</taxon>
        <taxon>Ecdysozoa</taxon>
        <taxon>Arthropoda</taxon>
        <taxon>Chelicerata</taxon>
        <taxon>Arachnida</taxon>
        <taxon>Acari</taxon>
        <taxon>Acariformes</taxon>
        <taxon>Trombidiformes</taxon>
        <taxon>Prostigmata</taxon>
        <taxon>Anystina</taxon>
        <taxon>Parasitengona</taxon>
        <taxon>Trombidioidea</taxon>
        <taxon>Trombidiidae</taxon>
        <taxon>Dinothrombium</taxon>
    </lineage>
</organism>
<evidence type="ECO:0000256" key="1">
    <source>
        <dbReference type="ARBA" id="ARBA00001657"/>
    </source>
</evidence>
<dbReference type="InterPro" id="IPR031984">
    <property type="entry name" value="SLC3A2_N"/>
</dbReference>
<keyword evidence="3" id="KW-1133">Transmembrane helix</keyword>
<dbReference type="SMART" id="SM00642">
    <property type="entry name" value="Aamy"/>
    <property type="match status" value="1"/>
</dbReference>
<dbReference type="GO" id="GO:0004558">
    <property type="term" value="F:alpha-1,4-glucosidase activity"/>
    <property type="evidence" value="ECO:0007669"/>
    <property type="project" value="UniProtKB-EC"/>
</dbReference>
<dbReference type="PANTHER" id="PTHR46673">
    <property type="entry name" value="4F2 CELL-SURFACE ANTIGEN HEAVY CHAIN"/>
    <property type="match status" value="1"/>
</dbReference>
<dbReference type="Pfam" id="PF00128">
    <property type="entry name" value="Alpha-amylase"/>
    <property type="match status" value="1"/>
</dbReference>
<keyword evidence="7" id="KW-1185">Reference proteome</keyword>
<dbReference type="InterPro" id="IPR042280">
    <property type="entry name" value="SLC3A2"/>
</dbReference>
<dbReference type="EMBL" id="NCKU01003762">
    <property type="protein sequence ID" value="RWS06968.1"/>
    <property type="molecule type" value="Genomic_DNA"/>
</dbReference>
<evidence type="ECO:0000313" key="7">
    <source>
        <dbReference type="Proteomes" id="UP000285301"/>
    </source>
</evidence>
<dbReference type="GO" id="GO:1903801">
    <property type="term" value="P:L-leucine import across plasma membrane"/>
    <property type="evidence" value="ECO:0007669"/>
    <property type="project" value="TreeGrafter"/>
</dbReference>
<reference evidence="5" key="2">
    <citation type="submission" date="2018-11" db="EMBL/GenBank/DDBJ databases">
        <title>Trombidioid mite genomics.</title>
        <authorList>
            <person name="Dong X."/>
        </authorList>
    </citation>
    <scope>NUCLEOTIDE SEQUENCE</scope>
    <source>
        <strain evidence="5">UoL-WK</strain>
    </source>
</reference>
<evidence type="ECO:0000256" key="2">
    <source>
        <dbReference type="ARBA" id="ARBA00012741"/>
    </source>
</evidence>
<sequence>MSKEDVTLDVDSDKMVKEPLTLKDGESPSKVQFVNADGKNGEVNIITPPSPKKAGLSKEELMKYANDPFWVRLRLALFVLFWIVWISMLVGAIVIIIVAPKCPPSSKLKWYQKTSAYEIDVKSFVNGLLSKFDYFSDLDIETIVLRSFLGERFTEINPKIGTFDEFDKFIEKATQKNKKVILSFDFRYTSTSHEWFNKSVNLDSDYIDYYLWKNASTNGKQKNWIRNEARNNSDSYYYVPDIGGIANQDFAVLNITNPRVKNEIREVIKFWKSKKVNGFIIENADELIPSELFEDAQNKNIEFLQSLRKYIYTKVDVTGKTGFFIDVANDSATNTYVGAPTDKISDLVISDFFRKANKTTNGKGVKEIIKNYYDSFSHWPKDSTKYGPWTGCRLSRSDKSLKSQVGEDHLSIFLMLFYMLPNCTHILTAGDEFEIDNIPNWSANETNWSTNVSQAILLKELTKMRRSNIDSLLMGETKYPIDNDDQANSDLFSIARVYPGFKGLLLIANFGEEKSIKLENANYLSGEGEVIIVSEKEKPMPKLGKVDLKAELKIGRKQAVMIQYGPIE</sequence>
<dbReference type="GO" id="GO:0016324">
    <property type="term" value="C:apical plasma membrane"/>
    <property type="evidence" value="ECO:0007669"/>
    <property type="project" value="TreeGrafter"/>
</dbReference>
<name>A0A3S3PRS6_9ACAR</name>
<dbReference type="AlphaFoldDB" id="A0A3S3PRS6"/>
<evidence type="ECO:0000313" key="5">
    <source>
        <dbReference type="EMBL" id="RWS06965.1"/>
    </source>
</evidence>
<dbReference type="Gene3D" id="3.90.400.10">
    <property type="entry name" value="Oligo-1,6-glucosidase, Domain 2"/>
    <property type="match status" value="1"/>
</dbReference>
<dbReference type="EC" id="3.2.1.20" evidence="2"/>
<keyword evidence="3" id="KW-0472">Membrane</keyword>
<dbReference type="GO" id="GO:0005975">
    <property type="term" value="P:carbohydrate metabolic process"/>
    <property type="evidence" value="ECO:0007669"/>
    <property type="project" value="InterPro"/>
</dbReference>
<dbReference type="GO" id="GO:0015180">
    <property type="term" value="F:L-alanine transmembrane transporter activity"/>
    <property type="evidence" value="ECO:0007669"/>
    <property type="project" value="TreeGrafter"/>
</dbReference>